<accession>Q16QD0</accession>
<protein>
    <submittedName>
        <fullName evidence="1">AAEL011327-PA</fullName>
    </submittedName>
</protein>
<reference evidence="1" key="2">
    <citation type="journal article" date="2007" name="Science">
        <title>Genome sequence of Aedes aegypti, a major arbovirus vector.</title>
        <authorList>
            <person name="Nene V."/>
            <person name="Wortman J.R."/>
            <person name="Lawson D."/>
            <person name="Haas B."/>
            <person name="Kodira C."/>
            <person name="Tu Z.J."/>
            <person name="Loftus B."/>
            <person name="Xi Z."/>
            <person name="Megy K."/>
            <person name="Grabherr M."/>
            <person name="Ren Q."/>
            <person name="Zdobnov E.M."/>
            <person name="Lobo N.F."/>
            <person name="Campbell K.S."/>
            <person name="Brown S.E."/>
            <person name="Bonaldo M.F."/>
            <person name="Zhu J."/>
            <person name="Sinkins S.P."/>
            <person name="Hogenkamp D.G."/>
            <person name="Amedeo P."/>
            <person name="Arensburger P."/>
            <person name="Atkinson P.W."/>
            <person name="Bidwell S."/>
            <person name="Biedler J."/>
            <person name="Birney E."/>
            <person name="Bruggner R.V."/>
            <person name="Costas J."/>
            <person name="Coy M.R."/>
            <person name="Crabtree J."/>
            <person name="Crawford M."/>
            <person name="Debruyn B."/>
            <person name="Decaprio D."/>
            <person name="Eiglmeier K."/>
            <person name="Eisenstadt E."/>
            <person name="El-Dorry H."/>
            <person name="Gelbart W.M."/>
            <person name="Gomes S.L."/>
            <person name="Hammond M."/>
            <person name="Hannick L.I."/>
            <person name="Hogan J.R."/>
            <person name="Holmes M.H."/>
            <person name="Jaffe D."/>
            <person name="Johnston J.S."/>
            <person name="Kennedy R.C."/>
            <person name="Koo H."/>
            <person name="Kravitz S."/>
            <person name="Kriventseva E.V."/>
            <person name="Kulp D."/>
            <person name="Labutti K."/>
            <person name="Lee E."/>
            <person name="Li S."/>
            <person name="Lovin D.D."/>
            <person name="Mao C."/>
            <person name="Mauceli E."/>
            <person name="Menck C.F."/>
            <person name="Miller J.R."/>
            <person name="Montgomery P."/>
            <person name="Mori A."/>
            <person name="Nascimento A.L."/>
            <person name="Naveira H.F."/>
            <person name="Nusbaum C."/>
            <person name="O'leary S."/>
            <person name="Orvis J."/>
            <person name="Pertea M."/>
            <person name="Quesneville H."/>
            <person name="Reidenbach K.R."/>
            <person name="Rogers Y.H."/>
            <person name="Roth C.W."/>
            <person name="Schneider J.R."/>
            <person name="Schatz M."/>
            <person name="Shumway M."/>
            <person name="Stanke M."/>
            <person name="Stinson E.O."/>
            <person name="Tubio J.M."/>
            <person name="Vanzee J.P."/>
            <person name="Verjovski-Almeida S."/>
            <person name="Werner D."/>
            <person name="White O."/>
            <person name="Wyder S."/>
            <person name="Zeng Q."/>
            <person name="Zhao Q."/>
            <person name="Zhao Y."/>
            <person name="Hill C.A."/>
            <person name="Raikhel A.S."/>
            <person name="Soares M.B."/>
            <person name="Knudson D.L."/>
            <person name="Lee N.H."/>
            <person name="Galagan J."/>
            <person name="Salzberg S.L."/>
            <person name="Paulsen I.T."/>
            <person name="Dimopoulos G."/>
            <person name="Collins F.H."/>
            <person name="Birren B."/>
            <person name="Fraser-Liggett C.M."/>
            <person name="Severson D.W."/>
        </authorList>
    </citation>
    <scope>NUCLEOTIDE SEQUENCE [LARGE SCALE GENOMIC DNA]</scope>
    <source>
        <strain evidence="1">Liverpool</strain>
    </source>
</reference>
<evidence type="ECO:0000313" key="2">
    <source>
        <dbReference type="Proteomes" id="UP000682892"/>
    </source>
</evidence>
<dbReference type="AlphaFoldDB" id="Q16QD0"/>
<dbReference type="EMBL" id="CH477752">
    <property type="protein sequence ID" value="EAT36596.1"/>
    <property type="molecule type" value="Genomic_DNA"/>
</dbReference>
<evidence type="ECO:0000313" key="1">
    <source>
        <dbReference type="EMBL" id="EAT36596.1"/>
    </source>
</evidence>
<proteinExistence type="predicted"/>
<dbReference type="HOGENOM" id="CLU_3302238_0_0_1"/>
<dbReference type="Proteomes" id="UP000682892">
    <property type="component" value="Unassembled WGS sequence"/>
</dbReference>
<dbReference type="PaxDb" id="7159-AAEL011327-PA"/>
<organism evidence="1 2">
    <name type="scientific">Aedes aegypti</name>
    <name type="common">Yellowfever mosquito</name>
    <name type="synonym">Culex aegypti</name>
    <dbReference type="NCBI Taxonomy" id="7159"/>
    <lineage>
        <taxon>Eukaryota</taxon>
        <taxon>Metazoa</taxon>
        <taxon>Ecdysozoa</taxon>
        <taxon>Arthropoda</taxon>
        <taxon>Hexapoda</taxon>
        <taxon>Insecta</taxon>
        <taxon>Pterygota</taxon>
        <taxon>Neoptera</taxon>
        <taxon>Endopterygota</taxon>
        <taxon>Diptera</taxon>
        <taxon>Nematocera</taxon>
        <taxon>Culicoidea</taxon>
        <taxon>Culicidae</taxon>
        <taxon>Culicinae</taxon>
        <taxon>Aedini</taxon>
        <taxon>Aedes</taxon>
        <taxon>Stegomyia</taxon>
    </lineage>
</organism>
<reference evidence="1" key="1">
    <citation type="submission" date="2005-10" db="EMBL/GenBank/DDBJ databases">
        <authorList>
            <person name="Loftus B.J."/>
            <person name="Nene V.M."/>
            <person name="Hannick L.I."/>
            <person name="Bidwell S."/>
            <person name="Haas B."/>
            <person name="Amedeo P."/>
            <person name="Orvis J."/>
            <person name="Wortman J.R."/>
            <person name="White O.R."/>
            <person name="Salzberg S."/>
            <person name="Shumway M."/>
            <person name="Koo H."/>
            <person name="Zhao Y."/>
            <person name="Holmes M."/>
            <person name="Miller J."/>
            <person name="Schatz M."/>
            <person name="Pop M."/>
            <person name="Pai G."/>
            <person name="Utterback T."/>
            <person name="Rogers Y.-H."/>
            <person name="Kravitz S."/>
            <person name="Fraser C.M."/>
        </authorList>
    </citation>
    <scope>NUCLEOTIDE SEQUENCE</scope>
    <source>
        <strain evidence="1">Liverpool</strain>
    </source>
</reference>
<sequence length="40" mass="4333">HSTKINNCCFIESQTSLMLANRLFDKSPSPSYASSSAAPK</sequence>
<feature type="non-terminal residue" evidence="1">
    <location>
        <position position="1"/>
    </location>
</feature>
<reference evidence="1" key="3">
    <citation type="submission" date="2012-09" db="EMBL/GenBank/DDBJ databases">
        <authorList>
            <consortium name="VectorBase"/>
        </authorList>
    </citation>
    <scope>NUCLEOTIDE SEQUENCE</scope>
    <source>
        <strain evidence="1">Liverpool</strain>
    </source>
</reference>
<name>Q16QD0_AEDAE</name>
<gene>
    <name evidence="1" type="ORF">AaeL_AAEL011327</name>
</gene>